<gene>
    <name evidence="2" type="ORF">Micbo1qcDRAFT_167437</name>
</gene>
<accession>A0A136IR85</accession>
<protein>
    <recommendedName>
        <fullName evidence="4">Hypersensitive response-inducing protein</fullName>
    </recommendedName>
</protein>
<evidence type="ECO:0000256" key="1">
    <source>
        <dbReference type="SAM" id="SignalP"/>
    </source>
</evidence>
<dbReference type="InParanoid" id="A0A136IR85"/>
<dbReference type="AlphaFoldDB" id="A0A136IR85"/>
<evidence type="ECO:0008006" key="4">
    <source>
        <dbReference type="Google" id="ProtNLM"/>
    </source>
</evidence>
<feature type="chain" id="PRO_5012158680" description="Hypersensitive response-inducing protein" evidence="1">
    <location>
        <begin position="16"/>
        <end position="146"/>
    </location>
</feature>
<keyword evidence="3" id="KW-1185">Reference proteome</keyword>
<evidence type="ECO:0000313" key="2">
    <source>
        <dbReference type="EMBL" id="KXJ87417.1"/>
    </source>
</evidence>
<proteinExistence type="predicted"/>
<sequence length="146" mass="15571">MKFFTAITLAASASAATLERKQEPSKAISEFKAACIPHSVRCQYSFTISSGGLPGSHCSAEALGGGNLPAIGDGKCEDNSAYTWGIVSTMQDGGMRFGVTYPLNSRSNITYCHQLPASDFVVDDNGSVQTQRYAGPTEFEIKWADC</sequence>
<dbReference type="EMBL" id="KQ964262">
    <property type="protein sequence ID" value="KXJ87417.1"/>
    <property type="molecule type" value="Genomic_DNA"/>
</dbReference>
<reference evidence="3" key="1">
    <citation type="submission" date="2016-02" db="EMBL/GenBank/DDBJ databases">
        <title>Draft genome sequence of Microdochium bolleyi, a fungal endophyte of beachgrass.</title>
        <authorList>
            <consortium name="DOE Joint Genome Institute"/>
            <person name="David A.S."/>
            <person name="May G."/>
            <person name="Haridas S."/>
            <person name="Lim J."/>
            <person name="Wang M."/>
            <person name="Labutti K."/>
            <person name="Lipzen A."/>
            <person name="Barry K."/>
            <person name="Grigoriev I.V."/>
        </authorList>
    </citation>
    <scope>NUCLEOTIDE SEQUENCE [LARGE SCALE GENOMIC DNA]</scope>
    <source>
        <strain evidence="3">J235TASD1</strain>
    </source>
</reference>
<dbReference type="Proteomes" id="UP000070501">
    <property type="component" value="Unassembled WGS sequence"/>
</dbReference>
<dbReference type="OrthoDB" id="3679184at2759"/>
<organism evidence="2 3">
    <name type="scientific">Microdochium bolleyi</name>
    <dbReference type="NCBI Taxonomy" id="196109"/>
    <lineage>
        <taxon>Eukaryota</taxon>
        <taxon>Fungi</taxon>
        <taxon>Dikarya</taxon>
        <taxon>Ascomycota</taxon>
        <taxon>Pezizomycotina</taxon>
        <taxon>Sordariomycetes</taxon>
        <taxon>Xylariomycetidae</taxon>
        <taxon>Xylariales</taxon>
        <taxon>Microdochiaceae</taxon>
        <taxon>Microdochium</taxon>
    </lineage>
</organism>
<name>A0A136IR85_9PEZI</name>
<evidence type="ECO:0000313" key="3">
    <source>
        <dbReference type="Proteomes" id="UP000070501"/>
    </source>
</evidence>
<feature type="signal peptide" evidence="1">
    <location>
        <begin position="1"/>
        <end position="15"/>
    </location>
</feature>
<keyword evidence="1" id="KW-0732">Signal</keyword>